<accession>A0A1C3NVK3</accession>
<sequence>MGRGSKLRMTPQTLQVLRALVAQPTRAHYGLELVEAAGLPSGVIYPIPTRLEKAD</sequence>
<gene>
    <name evidence="1" type="ORF">FDG2_1413</name>
</gene>
<reference evidence="2" key="1">
    <citation type="submission" date="2016-02" db="EMBL/GenBank/DDBJ databases">
        <authorList>
            <person name="Wibberg D."/>
        </authorList>
    </citation>
    <scope>NUCLEOTIDE SEQUENCE [LARGE SCALE GENOMIC DNA]</scope>
</reference>
<evidence type="ECO:0000313" key="2">
    <source>
        <dbReference type="Proteomes" id="UP000199013"/>
    </source>
</evidence>
<dbReference type="AlphaFoldDB" id="A0A1C3NVK3"/>
<organism evidence="1 2">
    <name type="scientific">Candidatus Protofrankia californiensis</name>
    <dbReference type="NCBI Taxonomy" id="1839754"/>
    <lineage>
        <taxon>Bacteria</taxon>
        <taxon>Bacillati</taxon>
        <taxon>Actinomycetota</taxon>
        <taxon>Actinomycetes</taxon>
        <taxon>Frankiales</taxon>
        <taxon>Frankiaceae</taxon>
        <taxon>Protofrankia</taxon>
    </lineage>
</organism>
<keyword evidence="2" id="KW-1185">Reference proteome</keyword>
<evidence type="ECO:0000313" key="1">
    <source>
        <dbReference type="EMBL" id="SBW19494.1"/>
    </source>
</evidence>
<dbReference type="Proteomes" id="UP000199013">
    <property type="component" value="Unassembled WGS sequence"/>
</dbReference>
<dbReference type="EMBL" id="FLUV01000589">
    <property type="protein sequence ID" value="SBW19494.1"/>
    <property type="molecule type" value="Genomic_DNA"/>
</dbReference>
<protein>
    <recommendedName>
        <fullName evidence="3">Transcription regulator PadR N-terminal domain-containing protein</fullName>
    </recommendedName>
</protein>
<name>A0A1C3NVK3_9ACTN</name>
<proteinExistence type="predicted"/>
<evidence type="ECO:0008006" key="3">
    <source>
        <dbReference type="Google" id="ProtNLM"/>
    </source>
</evidence>